<evidence type="ECO:0000256" key="1">
    <source>
        <dbReference type="ARBA" id="ARBA00004651"/>
    </source>
</evidence>
<dbReference type="Pfam" id="PF08395">
    <property type="entry name" value="7tm_7"/>
    <property type="match status" value="1"/>
</dbReference>
<comment type="caution">
    <text evidence="6">Lacks conserved residue(s) required for the propagation of feature annotation.</text>
</comment>
<evidence type="ECO:0000256" key="4">
    <source>
        <dbReference type="ARBA" id="ARBA00022989"/>
    </source>
</evidence>
<comment type="similarity">
    <text evidence="6">Belongs to the insect chemoreceptor superfamily. Gustatory receptor (GR) family.</text>
</comment>
<keyword evidence="3 6" id="KW-0812">Transmembrane</keyword>
<name>A0A6J1RD76_9HYME</name>
<dbReference type="GeneID" id="112467707"/>
<dbReference type="Proteomes" id="UP000504618">
    <property type="component" value="Unplaced"/>
</dbReference>
<feature type="transmembrane region" description="Helical" evidence="6">
    <location>
        <begin position="256"/>
        <end position="274"/>
    </location>
</feature>
<protein>
    <recommendedName>
        <fullName evidence="6">Gustatory receptor</fullName>
    </recommendedName>
</protein>
<evidence type="ECO:0000313" key="7">
    <source>
        <dbReference type="Proteomes" id="UP000504618"/>
    </source>
</evidence>
<feature type="transmembrane region" description="Helical" evidence="6">
    <location>
        <begin position="31"/>
        <end position="49"/>
    </location>
</feature>
<dbReference type="GO" id="GO:0007165">
    <property type="term" value="P:signal transduction"/>
    <property type="evidence" value="ECO:0007669"/>
    <property type="project" value="UniProtKB-KW"/>
</dbReference>
<comment type="function">
    <text evidence="6">Gustatory receptor which mediates acceptance or avoidance behavior, depending on its substrates.</text>
</comment>
<comment type="subcellular location">
    <subcellularLocation>
        <location evidence="1 6">Cell membrane</location>
        <topology evidence="1 6">Multi-pass membrane protein</topology>
    </subcellularLocation>
</comment>
<keyword evidence="6" id="KW-0807">Transducer</keyword>
<keyword evidence="4 6" id="KW-1133">Transmembrane helix</keyword>
<reference evidence="8" key="1">
    <citation type="submission" date="2025-08" db="UniProtKB">
        <authorList>
            <consortium name="RefSeq"/>
        </authorList>
    </citation>
    <scope>IDENTIFICATION</scope>
    <source>
        <tissue evidence="8">Whole body</tissue>
    </source>
</reference>
<keyword evidence="6" id="KW-0675">Receptor</keyword>
<evidence type="ECO:0000256" key="2">
    <source>
        <dbReference type="ARBA" id="ARBA00022475"/>
    </source>
</evidence>
<dbReference type="AlphaFoldDB" id="A0A6J1RD76"/>
<evidence type="ECO:0000256" key="6">
    <source>
        <dbReference type="RuleBase" id="RU363108"/>
    </source>
</evidence>
<evidence type="ECO:0000256" key="3">
    <source>
        <dbReference type="ARBA" id="ARBA00022692"/>
    </source>
</evidence>
<dbReference type="GO" id="GO:0050909">
    <property type="term" value="P:sensory perception of taste"/>
    <property type="evidence" value="ECO:0007669"/>
    <property type="project" value="InterPro"/>
</dbReference>
<dbReference type="GO" id="GO:0005886">
    <property type="term" value="C:plasma membrane"/>
    <property type="evidence" value="ECO:0007669"/>
    <property type="project" value="UniProtKB-SubCell"/>
</dbReference>
<accession>A0A6J1RD76</accession>
<feature type="transmembrane region" description="Helical" evidence="6">
    <location>
        <begin position="170"/>
        <end position="187"/>
    </location>
</feature>
<gene>
    <name evidence="8" type="primary">LOC112467707</name>
</gene>
<keyword evidence="7" id="KW-1185">Reference proteome</keyword>
<dbReference type="InterPro" id="IPR013604">
    <property type="entry name" value="7TM_chemorcpt"/>
</dbReference>
<feature type="transmembrane region" description="Helical" evidence="6">
    <location>
        <begin position="103"/>
        <end position="123"/>
    </location>
</feature>
<evidence type="ECO:0000313" key="8">
    <source>
        <dbReference type="RefSeq" id="XP_024892203.1"/>
    </source>
</evidence>
<proteinExistence type="inferred from homology"/>
<organism evidence="7 8">
    <name type="scientific">Temnothorax curvispinosus</name>
    <dbReference type="NCBI Taxonomy" id="300111"/>
    <lineage>
        <taxon>Eukaryota</taxon>
        <taxon>Metazoa</taxon>
        <taxon>Ecdysozoa</taxon>
        <taxon>Arthropoda</taxon>
        <taxon>Hexapoda</taxon>
        <taxon>Insecta</taxon>
        <taxon>Pterygota</taxon>
        <taxon>Neoptera</taxon>
        <taxon>Endopterygota</taxon>
        <taxon>Hymenoptera</taxon>
        <taxon>Apocrita</taxon>
        <taxon>Aculeata</taxon>
        <taxon>Formicoidea</taxon>
        <taxon>Formicidae</taxon>
        <taxon>Myrmicinae</taxon>
        <taxon>Temnothorax</taxon>
    </lineage>
</organism>
<keyword evidence="2 6" id="KW-1003">Cell membrane</keyword>
<dbReference type="OrthoDB" id="7552284at2759"/>
<sequence>MFSSSSKFQKQPKGKMWKRWQLFHASDFQSLMYPCFIFCSILGIFPYKINASSFETSRLRYILLTFHFCVFCSYDLIILHKIITKTIDYGDETKTLEATSYYIFGGFVVIITYILSGPRMRVLQAMLKISSRLPPESYQKLSKWIHLKDILGTFFLVMQGYIYYSRGPEYLVYYVLAAYIGLLMFHMDMQYVNCACVLKACFKRINDNLMHLQNVVVNNEPYAPNLICDTQKNQFLLIELKTLKKQHLIVSNTMQMLNVIFSLQLLVTIALTFTDITFDVYRHFGSAKPERIKHLRSAPLFMTYLTAPAMSKSKKR</sequence>
<keyword evidence="5 6" id="KW-0472">Membrane</keyword>
<evidence type="ECO:0000256" key="5">
    <source>
        <dbReference type="ARBA" id="ARBA00023136"/>
    </source>
</evidence>
<feature type="transmembrane region" description="Helical" evidence="6">
    <location>
        <begin position="61"/>
        <end position="83"/>
    </location>
</feature>
<dbReference type="RefSeq" id="XP_024892203.1">
    <property type="nucleotide sequence ID" value="XM_025036435.1"/>
</dbReference>